<dbReference type="Proteomes" id="UP000031829">
    <property type="component" value="Chromosome"/>
</dbReference>
<gene>
    <name evidence="2" type="ORF">BG04_4898</name>
</gene>
<keyword evidence="1" id="KW-0812">Transmembrane</keyword>
<keyword evidence="1" id="KW-0472">Membrane</keyword>
<sequence>MGNKNNPLVGIGILSILLTTIYTAVLASQLMATKHKVDYLYFKNKFSENKN</sequence>
<dbReference type="GeneID" id="93646183"/>
<proteinExistence type="predicted"/>
<evidence type="ECO:0000313" key="3">
    <source>
        <dbReference type="Proteomes" id="UP000031829"/>
    </source>
</evidence>
<dbReference type="EMBL" id="CP009920">
    <property type="protein sequence ID" value="AJI23646.1"/>
    <property type="molecule type" value="Genomic_DNA"/>
</dbReference>
<organism evidence="2 3">
    <name type="scientific">Priestia megaterium (strain ATCC 14581 / DSM 32 / CCUG 1817 / JCM 2506 / NBRC 15308 / NCIMB 9376 / NCTC 10342 / NRRL B-14308 / VKM B-512 / Ford 19)</name>
    <name type="common">Bacillus megaterium</name>
    <dbReference type="NCBI Taxonomy" id="1348623"/>
    <lineage>
        <taxon>Bacteria</taxon>
        <taxon>Bacillati</taxon>
        <taxon>Bacillota</taxon>
        <taxon>Bacilli</taxon>
        <taxon>Bacillales</taxon>
        <taxon>Bacillaceae</taxon>
        <taxon>Priestia</taxon>
    </lineage>
</organism>
<dbReference type="AlphaFoldDB" id="A0A0B6AJE2"/>
<accession>A0A0B6AJE2</accession>
<feature type="transmembrane region" description="Helical" evidence="1">
    <location>
        <begin position="6"/>
        <end position="27"/>
    </location>
</feature>
<protein>
    <submittedName>
        <fullName evidence="2">Uncharacterized protein</fullName>
    </submittedName>
</protein>
<evidence type="ECO:0000313" key="2">
    <source>
        <dbReference type="EMBL" id="AJI23646.1"/>
    </source>
</evidence>
<dbReference type="RefSeq" id="WP_165574026.1">
    <property type="nucleotide sequence ID" value="NZ_BCVB01000016.1"/>
</dbReference>
<keyword evidence="1" id="KW-1133">Transmembrane helix</keyword>
<name>A0A0B6AJE2_PRIM2</name>
<evidence type="ECO:0000256" key="1">
    <source>
        <dbReference type="SAM" id="Phobius"/>
    </source>
</evidence>
<dbReference type="KEGG" id="bmeg:BG04_4898"/>
<reference evidence="2 3" key="1">
    <citation type="journal article" date="2015" name="Genome Announc.">
        <title>Complete genome sequences for 35 biothreat assay-relevant bacillus species.</title>
        <authorList>
            <person name="Johnson S.L."/>
            <person name="Daligault H.E."/>
            <person name="Davenport K.W."/>
            <person name="Jaissle J."/>
            <person name="Frey K.G."/>
            <person name="Ladner J.T."/>
            <person name="Broomall S.M."/>
            <person name="Bishop-Lilly K.A."/>
            <person name="Bruce D.C."/>
            <person name="Gibbons H.S."/>
            <person name="Coyne S.R."/>
            <person name="Lo C.C."/>
            <person name="Meincke L."/>
            <person name="Munk A.C."/>
            <person name="Koroleva G.I."/>
            <person name="Rosenzweig C.N."/>
            <person name="Palacios G.F."/>
            <person name="Redden C.L."/>
            <person name="Minogue T.D."/>
            <person name="Chain P.S."/>
        </authorList>
    </citation>
    <scope>NUCLEOTIDE SEQUENCE [LARGE SCALE GENOMIC DNA]</scope>
    <source>
        <strain evidence="3">ATCC 14581 / DSM 32 / JCM 2506 / NBRC 15308 / NCIMB 9376 / NCTC 10342 / NRRL B-14308 / VKM B-512</strain>
    </source>
</reference>
<dbReference type="HOGENOM" id="CLU_3095622_0_0_9"/>